<feature type="compositionally biased region" description="Basic and acidic residues" evidence="8">
    <location>
        <begin position="286"/>
        <end position="299"/>
    </location>
</feature>
<dbReference type="PANTHER" id="PTHR33541">
    <property type="entry name" value="PROTEIN BIG GRAIN 1-LIKE A-RELATED"/>
    <property type="match status" value="1"/>
</dbReference>
<evidence type="ECO:0008006" key="11">
    <source>
        <dbReference type="Google" id="ProtNLM"/>
    </source>
</evidence>
<evidence type="ECO:0000256" key="4">
    <source>
        <dbReference type="ARBA" id="ARBA00022448"/>
    </source>
</evidence>
<accession>A0AAN7PYB0</accession>
<feature type="compositionally biased region" description="Low complexity" evidence="8">
    <location>
        <begin position="86"/>
        <end position="104"/>
    </location>
</feature>
<evidence type="ECO:0000256" key="3">
    <source>
        <dbReference type="ARBA" id="ARBA00010067"/>
    </source>
</evidence>
<evidence type="ECO:0000256" key="5">
    <source>
        <dbReference type="ARBA" id="ARBA00022475"/>
    </source>
</evidence>
<protein>
    <recommendedName>
        <fullName evidence="11">Protein BIG GRAIN 1-like A</fullName>
    </recommendedName>
</protein>
<feature type="compositionally biased region" description="Basic residues" evidence="8">
    <location>
        <begin position="275"/>
        <end position="285"/>
    </location>
</feature>
<organism evidence="9 10">
    <name type="scientific">Trapa incisa</name>
    <dbReference type="NCBI Taxonomy" id="236973"/>
    <lineage>
        <taxon>Eukaryota</taxon>
        <taxon>Viridiplantae</taxon>
        <taxon>Streptophyta</taxon>
        <taxon>Embryophyta</taxon>
        <taxon>Tracheophyta</taxon>
        <taxon>Spermatophyta</taxon>
        <taxon>Magnoliopsida</taxon>
        <taxon>eudicotyledons</taxon>
        <taxon>Gunneridae</taxon>
        <taxon>Pentapetalae</taxon>
        <taxon>rosids</taxon>
        <taxon>malvids</taxon>
        <taxon>Myrtales</taxon>
        <taxon>Lythraceae</taxon>
        <taxon>Trapa</taxon>
    </lineage>
</organism>
<keyword evidence="6" id="KW-0472">Membrane</keyword>
<feature type="compositionally biased region" description="Basic and acidic residues" evidence="8">
    <location>
        <begin position="243"/>
        <end position="256"/>
    </location>
</feature>
<dbReference type="GO" id="GO:0005886">
    <property type="term" value="C:plasma membrane"/>
    <property type="evidence" value="ECO:0007669"/>
    <property type="project" value="UniProtKB-SubCell"/>
</dbReference>
<comment type="subcellular location">
    <subcellularLocation>
        <location evidence="2">Cell membrane</location>
    </subcellularLocation>
</comment>
<feature type="region of interest" description="Disordered" evidence="8">
    <location>
        <begin position="318"/>
        <end position="337"/>
    </location>
</feature>
<dbReference type="GO" id="GO:0009734">
    <property type="term" value="P:auxin-activated signaling pathway"/>
    <property type="evidence" value="ECO:0007669"/>
    <property type="project" value="UniProtKB-KW"/>
</dbReference>
<feature type="region of interest" description="Disordered" evidence="8">
    <location>
        <begin position="84"/>
        <end position="106"/>
    </location>
</feature>
<gene>
    <name evidence="9" type="ORF">SAY87_009686</name>
</gene>
<evidence type="ECO:0000256" key="6">
    <source>
        <dbReference type="ARBA" id="ARBA00023136"/>
    </source>
</evidence>
<dbReference type="AlphaFoldDB" id="A0AAN7PYB0"/>
<dbReference type="EMBL" id="JAXIOK010000014">
    <property type="protein sequence ID" value="KAK4755929.1"/>
    <property type="molecule type" value="Genomic_DNA"/>
</dbReference>
<dbReference type="PANTHER" id="PTHR33541:SF12">
    <property type="entry name" value="PROTEIN BIG GRAIN 1-LIKE A"/>
    <property type="match status" value="1"/>
</dbReference>
<name>A0AAN7PYB0_9MYRT</name>
<evidence type="ECO:0000313" key="9">
    <source>
        <dbReference type="EMBL" id="KAK4755929.1"/>
    </source>
</evidence>
<evidence type="ECO:0000256" key="1">
    <source>
        <dbReference type="ARBA" id="ARBA00002281"/>
    </source>
</evidence>
<sequence>MYRAHSPSHRFTVGRQIPSFSSTLLDKIYRSIDESDSRLHEPMSCRQSKCGSMSSRIAQDPEIQGIIVRARACLERKTRVADDDFFSSNSSSSDSSSGGFSSSDTESMYGMKQRLSNFAQPPVPRPKPVRLEKQRRIEKKMEEERQRTLFQVFHRYPSMNEASTAAPFHSDESTVKSKSRALKIYANLKKVKQPISPGARLSSFINSLFTSGNSKKPKSSGGSGHVSACSSATSFSRSCLSKNRPDTRDGGKKTVRFDPVSVSVDKNQRSLHGPDRHRRAGRSPGRKPEKQTTEEDVRRNMAAVEVAKREFLRDYSRNQRPSYGAHEDDDDDVSSCSSSDLFELDHLAVAGNDRRHGEELPVYETTRVTRNLAIANGLKM</sequence>
<reference evidence="9 10" key="1">
    <citation type="journal article" date="2023" name="Hortic Res">
        <title>Pangenome of water caltrop reveals structural variations and asymmetric subgenome divergence after allopolyploidization.</title>
        <authorList>
            <person name="Zhang X."/>
            <person name="Chen Y."/>
            <person name="Wang L."/>
            <person name="Yuan Y."/>
            <person name="Fang M."/>
            <person name="Shi L."/>
            <person name="Lu R."/>
            <person name="Comes H.P."/>
            <person name="Ma Y."/>
            <person name="Chen Y."/>
            <person name="Huang G."/>
            <person name="Zhou Y."/>
            <person name="Zheng Z."/>
            <person name="Qiu Y."/>
        </authorList>
    </citation>
    <scope>NUCLEOTIDE SEQUENCE [LARGE SCALE GENOMIC DNA]</scope>
    <source>
        <tissue evidence="9">Roots</tissue>
    </source>
</reference>
<keyword evidence="10" id="KW-1185">Reference proteome</keyword>
<keyword evidence="4" id="KW-0813">Transport</keyword>
<evidence type="ECO:0000256" key="8">
    <source>
        <dbReference type="SAM" id="MobiDB-lite"/>
    </source>
</evidence>
<evidence type="ECO:0000256" key="2">
    <source>
        <dbReference type="ARBA" id="ARBA00004236"/>
    </source>
</evidence>
<evidence type="ECO:0000313" key="10">
    <source>
        <dbReference type="Proteomes" id="UP001345219"/>
    </source>
</evidence>
<comment type="similarity">
    <text evidence="3">Belongs to the BIG GRAIN 1 (BG1) plant protein family.</text>
</comment>
<feature type="region of interest" description="Disordered" evidence="8">
    <location>
        <begin position="234"/>
        <end position="300"/>
    </location>
</feature>
<comment type="function">
    <text evidence="1">Involved in auxin transport. Regulator of the auxin signaling pathway.</text>
</comment>
<dbReference type="Proteomes" id="UP001345219">
    <property type="component" value="Chromosome 8"/>
</dbReference>
<evidence type="ECO:0000256" key="7">
    <source>
        <dbReference type="ARBA" id="ARBA00023294"/>
    </source>
</evidence>
<proteinExistence type="inferred from homology"/>
<keyword evidence="7" id="KW-0927">Auxin signaling pathway</keyword>
<comment type="caution">
    <text evidence="9">The sequence shown here is derived from an EMBL/GenBank/DDBJ whole genome shotgun (WGS) entry which is preliminary data.</text>
</comment>
<keyword evidence="5" id="KW-1003">Cell membrane</keyword>
<dbReference type="InterPro" id="IPR039621">
    <property type="entry name" value="BG1-like"/>
</dbReference>